<dbReference type="SUPFAM" id="SSF51735">
    <property type="entry name" value="NAD(P)-binding Rossmann-fold domains"/>
    <property type="match status" value="1"/>
</dbReference>
<evidence type="ECO:0000313" key="4">
    <source>
        <dbReference type="EMBL" id="AMY71045.1"/>
    </source>
</evidence>
<dbReference type="PANTHER" id="PTHR48106:SF13">
    <property type="entry name" value="QUINONE OXIDOREDUCTASE-RELATED"/>
    <property type="match status" value="1"/>
</dbReference>
<dbReference type="PATRIC" id="fig|1335048.3.peg.3964"/>
<keyword evidence="2" id="KW-0560">Oxidoreductase</keyword>
<dbReference type="GO" id="GO:0003960">
    <property type="term" value="F:quinone reductase (NADPH) activity"/>
    <property type="evidence" value="ECO:0007669"/>
    <property type="project" value="TreeGrafter"/>
</dbReference>
<proteinExistence type="predicted"/>
<dbReference type="OrthoDB" id="9805883at2"/>
<dbReference type="PROSITE" id="PS01162">
    <property type="entry name" value="QOR_ZETA_CRYSTAL"/>
    <property type="match status" value="1"/>
</dbReference>
<keyword evidence="5" id="KW-1185">Reference proteome</keyword>
<reference evidence="4 5" key="1">
    <citation type="submission" date="2015-09" db="EMBL/GenBank/DDBJ databases">
        <title>Complete genome sequence of Defluviimonas alba cai42t isolated from an oilfield in Xinjiang.</title>
        <authorList>
            <person name="Geng S."/>
            <person name="Pan X."/>
            <person name="Wu X."/>
        </authorList>
    </citation>
    <scope>NUCLEOTIDE SEQUENCE [LARGE SCALE GENOMIC DNA]</scope>
    <source>
        <strain evidence="5">cai42</strain>
    </source>
</reference>
<dbReference type="GO" id="GO:0035925">
    <property type="term" value="F:mRNA 3'-UTR AU-rich region binding"/>
    <property type="evidence" value="ECO:0007669"/>
    <property type="project" value="TreeGrafter"/>
</dbReference>
<dbReference type="InterPro" id="IPR013149">
    <property type="entry name" value="ADH-like_C"/>
</dbReference>
<dbReference type="GO" id="GO:0070402">
    <property type="term" value="F:NADPH binding"/>
    <property type="evidence" value="ECO:0007669"/>
    <property type="project" value="TreeGrafter"/>
</dbReference>
<dbReference type="GO" id="GO:0005829">
    <property type="term" value="C:cytosol"/>
    <property type="evidence" value="ECO:0007669"/>
    <property type="project" value="TreeGrafter"/>
</dbReference>
<dbReference type="Gene3D" id="3.40.50.720">
    <property type="entry name" value="NAD(P)-binding Rossmann-like Domain"/>
    <property type="match status" value="1"/>
</dbReference>
<dbReference type="GO" id="GO:0008270">
    <property type="term" value="F:zinc ion binding"/>
    <property type="evidence" value="ECO:0007669"/>
    <property type="project" value="InterPro"/>
</dbReference>
<gene>
    <name evidence="4" type="ORF">AKL17_3823</name>
</gene>
<dbReference type="EMBL" id="CP012661">
    <property type="protein sequence ID" value="AMY71045.1"/>
    <property type="molecule type" value="Genomic_DNA"/>
</dbReference>
<dbReference type="KEGG" id="daa:AKL17_3823"/>
<evidence type="ECO:0000256" key="2">
    <source>
        <dbReference type="ARBA" id="ARBA00023002"/>
    </source>
</evidence>
<dbReference type="InterPro" id="IPR002364">
    <property type="entry name" value="Quin_OxRdtase/zeta-crystal_CS"/>
</dbReference>
<evidence type="ECO:0000259" key="3">
    <source>
        <dbReference type="SMART" id="SM00829"/>
    </source>
</evidence>
<dbReference type="InterPro" id="IPR020843">
    <property type="entry name" value="ER"/>
</dbReference>
<organism evidence="4 5">
    <name type="scientific">Frigidibacter mobilis</name>
    <dbReference type="NCBI Taxonomy" id="1335048"/>
    <lineage>
        <taxon>Bacteria</taxon>
        <taxon>Pseudomonadati</taxon>
        <taxon>Pseudomonadota</taxon>
        <taxon>Alphaproteobacteria</taxon>
        <taxon>Rhodobacterales</taxon>
        <taxon>Paracoccaceae</taxon>
        <taxon>Frigidibacter</taxon>
    </lineage>
</organism>
<dbReference type="STRING" id="1335048.AKL17_3823"/>
<dbReference type="InterPro" id="IPR011032">
    <property type="entry name" value="GroES-like_sf"/>
</dbReference>
<dbReference type="PANTHER" id="PTHR48106">
    <property type="entry name" value="QUINONE OXIDOREDUCTASE PIG3-RELATED"/>
    <property type="match status" value="1"/>
</dbReference>
<evidence type="ECO:0000256" key="1">
    <source>
        <dbReference type="ARBA" id="ARBA00022857"/>
    </source>
</evidence>
<dbReference type="RefSeq" id="WP_066815851.1">
    <property type="nucleotide sequence ID" value="NZ_CP012661.1"/>
</dbReference>
<dbReference type="AlphaFoldDB" id="A0A159Z6Q3"/>
<feature type="domain" description="Enoyl reductase (ER)" evidence="3">
    <location>
        <begin position="15"/>
        <end position="328"/>
    </location>
</feature>
<dbReference type="Pfam" id="PF08240">
    <property type="entry name" value="ADH_N"/>
    <property type="match status" value="1"/>
</dbReference>
<sequence length="335" mass="35300">MTGAMMKAIRLHGHGGPEVLTYESVPVPQPAAGEVVIRTRATGVNFADTIRRRGGTYAVPTPLPYLLGGEAVGIVEAVGEGADPGLVGRRVLVFPGQGSYAEFVAAPEIRVYPLPDTLPDAEALALFVQGLTAALILKKHVRMDKSDTVLVQAAAGGVGSIAIQLARHYGAAKVIGCASSEEKRALVLSLGADAAVDYSRAGWGEEVRTLTGGKGVDVVMEVTGGEVAATSFALLKTFGRVCAYGLTSEDRWQIDTQNLCPKCAFVSGFWLRQYLDDKPLILAELDELARLVASGALKIQIGGRFRLSDAVSAHQALETRASMGKLILVPDALFS</sequence>
<dbReference type="Pfam" id="PF00107">
    <property type="entry name" value="ADH_zinc_N"/>
    <property type="match status" value="1"/>
</dbReference>
<dbReference type="Gene3D" id="3.90.180.10">
    <property type="entry name" value="Medium-chain alcohol dehydrogenases, catalytic domain"/>
    <property type="match status" value="1"/>
</dbReference>
<dbReference type="InterPro" id="IPR013154">
    <property type="entry name" value="ADH-like_N"/>
</dbReference>
<dbReference type="SMART" id="SM00829">
    <property type="entry name" value="PKS_ER"/>
    <property type="match status" value="1"/>
</dbReference>
<accession>A0A159Z6Q3</accession>
<evidence type="ECO:0000313" key="5">
    <source>
        <dbReference type="Proteomes" id="UP000076128"/>
    </source>
</evidence>
<protein>
    <submittedName>
        <fullName evidence="4">Putative zinc-dependent NADPH:quinone oxidoreductase</fullName>
    </submittedName>
</protein>
<dbReference type="SUPFAM" id="SSF50129">
    <property type="entry name" value="GroES-like"/>
    <property type="match status" value="1"/>
</dbReference>
<dbReference type="Proteomes" id="UP000076128">
    <property type="component" value="Chromosome"/>
</dbReference>
<dbReference type="InterPro" id="IPR036291">
    <property type="entry name" value="NAD(P)-bd_dom_sf"/>
</dbReference>
<keyword evidence="1" id="KW-0521">NADP</keyword>
<name>A0A159Z6Q3_9RHOB</name>